<dbReference type="GO" id="GO:0031514">
    <property type="term" value="C:motile cilium"/>
    <property type="evidence" value="ECO:0007669"/>
    <property type="project" value="TreeGrafter"/>
</dbReference>
<keyword evidence="3" id="KW-1185">Reference proteome</keyword>
<dbReference type="EMBL" id="JAGTXO010000036">
    <property type="protein sequence ID" value="KAG8460013.1"/>
    <property type="molecule type" value="Genomic_DNA"/>
</dbReference>
<dbReference type="InterPro" id="IPR055325">
    <property type="entry name" value="CF161"/>
</dbReference>
<dbReference type="OrthoDB" id="2126411at2759"/>
<evidence type="ECO:0000256" key="1">
    <source>
        <dbReference type="SAM" id="MobiDB-lite"/>
    </source>
</evidence>
<organism evidence="2 3">
    <name type="scientific">Diacronema lutheri</name>
    <name type="common">Unicellular marine alga</name>
    <name type="synonym">Monochrysis lutheri</name>
    <dbReference type="NCBI Taxonomy" id="2081491"/>
    <lineage>
        <taxon>Eukaryota</taxon>
        <taxon>Haptista</taxon>
        <taxon>Haptophyta</taxon>
        <taxon>Pavlovophyceae</taxon>
        <taxon>Pavlovales</taxon>
        <taxon>Pavlovaceae</taxon>
        <taxon>Diacronema</taxon>
    </lineage>
</organism>
<reference evidence="2" key="1">
    <citation type="submission" date="2021-05" db="EMBL/GenBank/DDBJ databases">
        <title>The genome of the haptophyte Pavlova lutheri (Diacronema luteri, Pavlovales) - a model for lipid biosynthesis in eukaryotic algae.</title>
        <authorList>
            <person name="Hulatt C.J."/>
            <person name="Posewitz M.C."/>
        </authorList>
    </citation>
    <scope>NUCLEOTIDE SEQUENCE</scope>
    <source>
        <strain evidence="2">NIVA-4/92</strain>
    </source>
</reference>
<name>A0A8J6CA18_DIALT</name>
<gene>
    <name evidence="2" type="ORF">KFE25_011062</name>
</gene>
<evidence type="ECO:0000313" key="3">
    <source>
        <dbReference type="Proteomes" id="UP000751190"/>
    </source>
</evidence>
<proteinExistence type="predicted"/>
<dbReference type="Proteomes" id="UP000751190">
    <property type="component" value="Unassembled WGS sequence"/>
</dbReference>
<dbReference type="PANTHER" id="PTHR24274:SF1">
    <property type="entry name" value="CILIA- AND FLAGELLA-ASSOCIATED PROTEIN 161"/>
    <property type="match status" value="1"/>
</dbReference>
<accession>A0A8J6CA18</accession>
<dbReference type="PANTHER" id="PTHR24274">
    <property type="entry name" value="CILIA- AND FLAGELLA-ASSOCIATED PROTEIN 161"/>
    <property type="match status" value="1"/>
</dbReference>
<evidence type="ECO:0000313" key="2">
    <source>
        <dbReference type="EMBL" id="KAG8460013.1"/>
    </source>
</evidence>
<feature type="region of interest" description="Disordered" evidence="1">
    <location>
        <begin position="287"/>
        <end position="317"/>
    </location>
</feature>
<dbReference type="GO" id="GO:0060271">
    <property type="term" value="P:cilium assembly"/>
    <property type="evidence" value="ECO:0007669"/>
    <property type="project" value="TreeGrafter"/>
</dbReference>
<comment type="caution">
    <text evidence="2">The sequence shown here is derived from an EMBL/GenBank/DDBJ whole genome shotgun (WGS) entry which is preliminary data.</text>
</comment>
<feature type="compositionally biased region" description="Low complexity" evidence="1">
    <location>
        <begin position="289"/>
        <end position="301"/>
    </location>
</feature>
<feature type="compositionally biased region" description="Basic and acidic residues" evidence="1">
    <location>
        <begin position="302"/>
        <end position="317"/>
    </location>
</feature>
<sequence>MLGEQSASNGSAVSAFMPTCLIGNWQEDRSVLEHRLKDFVAKKEAGALSLTATAARRGAQSAPARLRSADPAGGPCYGDVLLVRSLCNGGVLALSLAEMPAALDGDHRKLHCAPPALAGESARAAFMLLSYEGKSGPVCYDDKVVFVSAGDFFGDEAVGVVHSEVPAVGSQASDQRVSLRVTRSMPYSAAFTILPADLEARLGARGQPVGPTDVFSFVHAQSGKRLAGLRTQARTDFGVEFVVAAQTILTKGAVHQLMGEQAGKRLLTGYGVKPEYRENHWCFVRADDGSAPTPGAGAPGPEMHDGAEHEEARAPTE</sequence>
<dbReference type="AlphaFoldDB" id="A0A8J6CA18"/>
<dbReference type="OMA" id="IIHCKTN"/>
<protein>
    <submittedName>
        <fullName evidence="2">Uncharacterized protein</fullName>
    </submittedName>
</protein>